<dbReference type="Pfam" id="PF13173">
    <property type="entry name" value="AAA_14"/>
    <property type="match status" value="1"/>
</dbReference>
<dbReference type="PANTHER" id="PTHR43566:SF1">
    <property type="entry name" value="AAA+ ATPASE DOMAIN-CONTAINING PROTEIN"/>
    <property type="match status" value="1"/>
</dbReference>
<name>A0A2H0XCX2_UNCKA</name>
<proteinExistence type="predicted"/>
<accession>A0A2H0XCX2</accession>
<organism evidence="2 3">
    <name type="scientific">candidate division WWE3 bacterium CG08_land_8_20_14_0_20_41_10</name>
    <dbReference type="NCBI Taxonomy" id="1975085"/>
    <lineage>
        <taxon>Bacteria</taxon>
        <taxon>Katanobacteria</taxon>
    </lineage>
</organism>
<dbReference type="Gene3D" id="3.40.50.300">
    <property type="entry name" value="P-loop containing nucleotide triphosphate hydrolases"/>
    <property type="match status" value="1"/>
</dbReference>
<evidence type="ECO:0000313" key="3">
    <source>
        <dbReference type="Proteomes" id="UP000231252"/>
    </source>
</evidence>
<dbReference type="Pfam" id="PF13635">
    <property type="entry name" value="DUF4143"/>
    <property type="match status" value="1"/>
</dbReference>
<dbReference type="PANTHER" id="PTHR43566">
    <property type="entry name" value="CONSERVED PROTEIN"/>
    <property type="match status" value="1"/>
</dbReference>
<sequence>MIQRKINIQEHLEPNKVLIIYGPRQVGKTTLVNEFLKITNLPYKFFTGDDLEFSKDFAQCDMGFIKKLLGNTQLLVVDEAHKIENIGRALKLTVDTIPGIYVISTGSSSFDLSNATDEPLTGRKNVVHLYPLSLGEITSTFGEYEVGRTLNDYLIYGMYPNVITYPTYDQKRNRITEIANAYLIKDILEFDKVKKSKVVIDLLKLLAFQIGNEVSTKELADNLGLDGKTVKRYLDLLEKSFVVMQLTGFSRNLRSEINKMSKYYFYDLGIRNALIANFNSVDLRDDVGHLWENFAIMERIKANSYNKVYTNYYFWRTYEQKEIDLVEERGGNLYGYEMKWSNEKIKAPEEWLTTYANASYEVITSNNYQEFLLK</sequence>
<dbReference type="InterPro" id="IPR041682">
    <property type="entry name" value="AAA_14"/>
</dbReference>
<dbReference type="InterPro" id="IPR025420">
    <property type="entry name" value="DUF4143"/>
</dbReference>
<dbReference type="InterPro" id="IPR027417">
    <property type="entry name" value="P-loop_NTPase"/>
</dbReference>
<feature type="domain" description="AAA+ ATPase" evidence="1">
    <location>
        <begin position="14"/>
        <end position="132"/>
    </location>
</feature>
<dbReference type="InterPro" id="IPR003593">
    <property type="entry name" value="AAA+_ATPase"/>
</dbReference>
<evidence type="ECO:0000313" key="2">
    <source>
        <dbReference type="EMBL" id="PIS22665.1"/>
    </source>
</evidence>
<reference evidence="3" key="1">
    <citation type="submission" date="2017-09" db="EMBL/GenBank/DDBJ databases">
        <title>Depth-based differentiation of microbial function through sediment-hosted aquifers and enrichment of novel symbionts in the deep terrestrial subsurface.</title>
        <authorList>
            <person name="Probst A.J."/>
            <person name="Ladd B."/>
            <person name="Jarett J.K."/>
            <person name="Geller-Mcgrath D.E."/>
            <person name="Sieber C.M.K."/>
            <person name="Emerson J.B."/>
            <person name="Anantharaman K."/>
            <person name="Thomas B.C."/>
            <person name="Malmstrom R."/>
            <person name="Stieglmeier M."/>
            <person name="Klingl A."/>
            <person name="Woyke T."/>
            <person name="Ryan C.M."/>
            <person name="Banfield J.F."/>
        </authorList>
    </citation>
    <scope>NUCLEOTIDE SEQUENCE [LARGE SCALE GENOMIC DNA]</scope>
</reference>
<gene>
    <name evidence="2" type="ORF">COT50_00725</name>
</gene>
<dbReference type="SUPFAM" id="SSF52540">
    <property type="entry name" value="P-loop containing nucleoside triphosphate hydrolases"/>
    <property type="match status" value="1"/>
</dbReference>
<dbReference type="SMART" id="SM00382">
    <property type="entry name" value="AAA"/>
    <property type="match status" value="1"/>
</dbReference>
<comment type="caution">
    <text evidence="2">The sequence shown here is derived from an EMBL/GenBank/DDBJ whole genome shotgun (WGS) entry which is preliminary data.</text>
</comment>
<dbReference type="Proteomes" id="UP000231252">
    <property type="component" value="Unassembled WGS sequence"/>
</dbReference>
<dbReference type="AlphaFoldDB" id="A0A2H0XCX2"/>
<evidence type="ECO:0000259" key="1">
    <source>
        <dbReference type="SMART" id="SM00382"/>
    </source>
</evidence>
<dbReference type="EMBL" id="PEYU01000013">
    <property type="protein sequence ID" value="PIS22665.1"/>
    <property type="molecule type" value="Genomic_DNA"/>
</dbReference>
<protein>
    <recommendedName>
        <fullName evidence="1">AAA+ ATPase domain-containing protein</fullName>
    </recommendedName>
</protein>